<dbReference type="Pfam" id="PF12146">
    <property type="entry name" value="Hydrolase_4"/>
    <property type="match status" value="1"/>
</dbReference>
<accession>A0A6G1X2E0</accession>
<dbReference type="RefSeq" id="WP_153727061.1">
    <property type="nucleotide sequence ID" value="NZ_WJNH01000001.1"/>
</dbReference>
<dbReference type="OrthoDB" id="9776685at2"/>
<dbReference type="EMBL" id="WJNH01000001">
    <property type="protein sequence ID" value="MRG85112.1"/>
    <property type="molecule type" value="Genomic_DNA"/>
</dbReference>
<evidence type="ECO:0000313" key="3">
    <source>
        <dbReference type="Proteomes" id="UP000480185"/>
    </source>
</evidence>
<dbReference type="InterPro" id="IPR052920">
    <property type="entry name" value="DNA-binding_regulatory"/>
</dbReference>
<evidence type="ECO:0000313" key="2">
    <source>
        <dbReference type="EMBL" id="MRG85112.1"/>
    </source>
</evidence>
<keyword evidence="2" id="KW-0378">Hydrolase</keyword>
<protein>
    <submittedName>
        <fullName evidence="2">Alpha/beta fold hydrolase</fullName>
    </submittedName>
</protein>
<organism evidence="2 3">
    <name type="scientific">Salinibacillus xinjiangensis</name>
    <dbReference type="NCBI Taxonomy" id="1229268"/>
    <lineage>
        <taxon>Bacteria</taxon>
        <taxon>Bacillati</taxon>
        <taxon>Bacillota</taxon>
        <taxon>Bacilli</taxon>
        <taxon>Bacillales</taxon>
        <taxon>Bacillaceae</taxon>
        <taxon>Salinibacillus</taxon>
    </lineage>
</organism>
<dbReference type="GO" id="GO:0016787">
    <property type="term" value="F:hydrolase activity"/>
    <property type="evidence" value="ECO:0007669"/>
    <property type="project" value="UniProtKB-KW"/>
</dbReference>
<dbReference type="Proteomes" id="UP000480185">
    <property type="component" value="Unassembled WGS sequence"/>
</dbReference>
<dbReference type="InterPro" id="IPR022742">
    <property type="entry name" value="Hydrolase_4"/>
</dbReference>
<keyword evidence="3" id="KW-1185">Reference proteome</keyword>
<dbReference type="InterPro" id="IPR029058">
    <property type="entry name" value="AB_hydrolase_fold"/>
</dbReference>
<dbReference type="PANTHER" id="PTHR43358:SF4">
    <property type="entry name" value="ALPHA_BETA HYDROLASE FOLD-1 DOMAIN-CONTAINING PROTEIN"/>
    <property type="match status" value="1"/>
</dbReference>
<comment type="caution">
    <text evidence="2">The sequence shown here is derived from an EMBL/GenBank/DDBJ whole genome shotgun (WGS) entry which is preliminary data.</text>
</comment>
<proteinExistence type="predicted"/>
<dbReference type="AlphaFoldDB" id="A0A6G1X2E0"/>
<reference evidence="2 3" key="1">
    <citation type="submission" date="2019-11" db="EMBL/GenBank/DDBJ databases">
        <authorList>
            <person name="Li J."/>
        </authorList>
    </citation>
    <scope>NUCLEOTIDE SEQUENCE [LARGE SCALE GENOMIC DNA]</scope>
    <source>
        <strain evidence="2 3">J4</strain>
    </source>
</reference>
<dbReference type="Gene3D" id="3.40.50.1820">
    <property type="entry name" value="alpha/beta hydrolase"/>
    <property type="match status" value="1"/>
</dbReference>
<sequence length="317" mass="35502">MKKKLFVTLGVLLGIVLIGLGFAGNYFYGEAVKRGVHVELYKGSESATAKVEAENNIIQTAKKWYQEQTFETVTMVSYDGLTLKADYLDHDFSAGKTVILAHGYRGHKEQMDDYVKFYYDQGFDVLMPDARGHGESEGDYIGYGWHDRKDYQGWIDLLIEDYNAKQIFLHGNSMGAATVLMTSGEILPEEVKGLIADSGYTTVEEELTHQLNHLYGLPAFPLLDITSLMTKIRAGYSFEEASAIDQVRKNTKPLLMIHGDQDELVPTEMAYKIYEAAGGEKDLWIVAGAGHTKAYTVATKDFQQTVQSFLNRTLSNE</sequence>
<evidence type="ECO:0000259" key="1">
    <source>
        <dbReference type="Pfam" id="PF12146"/>
    </source>
</evidence>
<dbReference type="PANTHER" id="PTHR43358">
    <property type="entry name" value="ALPHA/BETA-HYDROLASE"/>
    <property type="match status" value="1"/>
</dbReference>
<gene>
    <name evidence="2" type="ORF">GH754_02085</name>
</gene>
<name>A0A6G1X2E0_9BACI</name>
<feature type="domain" description="Serine aminopeptidase S33" evidence="1">
    <location>
        <begin position="96"/>
        <end position="207"/>
    </location>
</feature>
<dbReference type="SUPFAM" id="SSF53474">
    <property type="entry name" value="alpha/beta-Hydrolases"/>
    <property type="match status" value="1"/>
</dbReference>